<reference evidence="2 3" key="1">
    <citation type="submission" date="2018-09" db="EMBL/GenBank/DDBJ databases">
        <title>YIM PH 21725 draft genome.</title>
        <authorList>
            <person name="Miao C."/>
        </authorList>
    </citation>
    <scope>NUCLEOTIDE SEQUENCE [LARGE SCALE GENOMIC DNA]</scope>
    <source>
        <strain evidence="3">YIM PH21725</strain>
    </source>
</reference>
<feature type="transmembrane region" description="Helical" evidence="1">
    <location>
        <begin position="108"/>
        <end position="125"/>
    </location>
</feature>
<dbReference type="AlphaFoldDB" id="A0A419I275"/>
<accession>A0A419I275</accession>
<comment type="caution">
    <text evidence="2">The sequence shown here is derived from an EMBL/GenBank/DDBJ whole genome shotgun (WGS) entry which is preliminary data.</text>
</comment>
<organism evidence="2 3">
    <name type="scientific">Amycolatopsis panacis</name>
    <dbReference type="NCBI Taxonomy" id="2340917"/>
    <lineage>
        <taxon>Bacteria</taxon>
        <taxon>Bacillati</taxon>
        <taxon>Actinomycetota</taxon>
        <taxon>Actinomycetes</taxon>
        <taxon>Pseudonocardiales</taxon>
        <taxon>Pseudonocardiaceae</taxon>
        <taxon>Amycolatopsis</taxon>
    </lineage>
</organism>
<keyword evidence="1" id="KW-0812">Transmembrane</keyword>
<feature type="transmembrane region" description="Helical" evidence="1">
    <location>
        <begin position="42"/>
        <end position="62"/>
    </location>
</feature>
<protein>
    <submittedName>
        <fullName evidence="2">Uncharacterized protein</fullName>
    </submittedName>
</protein>
<feature type="transmembrane region" description="Helical" evidence="1">
    <location>
        <begin position="19"/>
        <end position="36"/>
    </location>
</feature>
<sequence>MDNVDAARRQMASRLTSPWWYHPGIGLSFGLAFASATIGWEYIPYGVIIGLTLLPTVLTTVARRVTGVSIDRYRSTPSARWSVLVYALLFVVLAGAGIALQWGADLRWAMAGCGALVFVLTVYFGRRIEAALVRDARSGT</sequence>
<proteinExistence type="predicted"/>
<evidence type="ECO:0000313" key="2">
    <source>
        <dbReference type="EMBL" id="RJQ83955.1"/>
    </source>
</evidence>
<keyword evidence="1" id="KW-1133">Transmembrane helix</keyword>
<keyword evidence="1" id="KW-0472">Membrane</keyword>
<keyword evidence="3" id="KW-1185">Reference proteome</keyword>
<dbReference type="EMBL" id="QZFV01000090">
    <property type="protein sequence ID" value="RJQ83955.1"/>
    <property type="molecule type" value="Genomic_DNA"/>
</dbReference>
<evidence type="ECO:0000256" key="1">
    <source>
        <dbReference type="SAM" id="Phobius"/>
    </source>
</evidence>
<evidence type="ECO:0000313" key="3">
    <source>
        <dbReference type="Proteomes" id="UP000285112"/>
    </source>
</evidence>
<gene>
    <name evidence="2" type="ORF">D5S19_18340</name>
</gene>
<name>A0A419I275_9PSEU</name>
<feature type="transmembrane region" description="Helical" evidence="1">
    <location>
        <begin position="83"/>
        <end position="102"/>
    </location>
</feature>
<dbReference type="Proteomes" id="UP000285112">
    <property type="component" value="Unassembled WGS sequence"/>
</dbReference>